<dbReference type="Gene3D" id="1.20.272.10">
    <property type="match status" value="1"/>
</dbReference>
<sequence length="238" mass="27001">MLYLIYGNDWQKARAKAREVLDVLKKKKPDATVVSLEEGGVSEAKIDELSGSQGLFERKFIVFGDRVCADSQNAEIVADKLEVIGKSENVFVFLEEGVKAPLLKIFEKYAAKVQEFAKIEKKERFNSFSLADALGERNKQKLWILYQAALSEGLSPEELHGTLFWQVKSLRAAAIAKSADEAGLKPFAWTKAKRFLSRWDIKELENVSQNLVSLYHDSRRGEHELEIALEKWILDLPV</sequence>
<dbReference type="GO" id="GO:0006260">
    <property type="term" value="P:DNA replication"/>
    <property type="evidence" value="ECO:0007669"/>
    <property type="project" value="InterPro"/>
</dbReference>
<organism evidence="1 2">
    <name type="scientific">Candidatus Taylorbacteria bacterium RIFCSPHIGHO2_02_FULL_43_32b</name>
    <dbReference type="NCBI Taxonomy" id="1802306"/>
    <lineage>
        <taxon>Bacteria</taxon>
        <taxon>Candidatus Tayloriibacteriota</taxon>
    </lineage>
</organism>
<dbReference type="GO" id="GO:0003677">
    <property type="term" value="F:DNA binding"/>
    <property type="evidence" value="ECO:0007669"/>
    <property type="project" value="InterPro"/>
</dbReference>
<evidence type="ECO:0008006" key="3">
    <source>
        <dbReference type="Google" id="ProtNLM"/>
    </source>
</evidence>
<dbReference type="SUPFAM" id="SSF48019">
    <property type="entry name" value="post-AAA+ oligomerization domain-like"/>
    <property type="match status" value="1"/>
</dbReference>
<accession>A0A1G2MJP1</accession>
<evidence type="ECO:0000313" key="1">
    <source>
        <dbReference type="EMBL" id="OHA24086.1"/>
    </source>
</evidence>
<dbReference type="EMBL" id="MHRK01000019">
    <property type="protein sequence ID" value="OHA24086.1"/>
    <property type="molecule type" value="Genomic_DNA"/>
</dbReference>
<protein>
    <recommendedName>
        <fullName evidence="3">DNA polymerase III delta N-terminal domain-containing protein</fullName>
    </recommendedName>
</protein>
<dbReference type="STRING" id="1802306.A3C72_03050"/>
<comment type="caution">
    <text evidence="1">The sequence shown here is derived from an EMBL/GenBank/DDBJ whole genome shotgun (WGS) entry which is preliminary data.</text>
</comment>
<dbReference type="AlphaFoldDB" id="A0A1G2MJP1"/>
<name>A0A1G2MJP1_9BACT</name>
<evidence type="ECO:0000313" key="2">
    <source>
        <dbReference type="Proteomes" id="UP000177130"/>
    </source>
</evidence>
<proteinExistence type="predicted"/>
<gene>
    <name evidence="1" type="ORF">A3C72_03050</name>
</gene>
<reference evidence="1 2" key="1">
    <citation type="journal article" date="2016" name="Nat. Commun.">
        <title>Thousands of microbial genomes shed light on interconnected biogeochemical processes in an aquifer system.</title>
        <authorList>
            <person name="Anantharaman K."/>
            <person name="Brown C.T."/>
            <person name="Hug L.A."/>
            <person name="Sharon I."/>
            <person name="Castelle C.J."/>
            <person name="Probst A.J."/>
            <person name="Thomas B.C."/>
            <person name="Singh A."/>
            <person name="Wilkins M.J."/>
            <person name="Karaoz U."/>
            <person name="Brodie E.L."/>
            <person name="Williams K.H."/>
            <person name="Hubbard S.S."/>
            <person name="Banfield J.F."/>
        </authorList>
    </citation>
    <scope>NUCLEOTIDE SEQUENCE [LARGE SCALE GENOMIC DNA]</scope>
</reference>
<dbReference type="InterPro" id="IPR008921">
    <property type="entry name" value="DNA_pol3_clamp-load_cplx_C"/>
</dbReference>
<dbReference type="Proteomes" id="UP000177130">
    <property type="component" value="Unassembled WGS sequence"/>
</dbReference>